<dbReference type="AlphaFoldDB" id="A0AAW2IV39"/>
<dbReference type="PANTHER" id="PTHR10353:SF318">
    <property type="entry name" value="BETA-GLUCOSIDASE 31-RELATED"/>
    <property type="match status" value="1"/>
</dbReference>
<accession>A0AAW2IV39</accession>
<organism evidence="3">
    <name type="scientific">Sesamum angustifolium</name>
    <dbReference type="NCBI Taxonomy" id="2727405"/>
    <lineage>
        <taxon>Eukaryota</taxon>
        <taxon>Viridiplantae</taxon>
        <taxon>Streptophyta</taxon>
        <taxon>Embryophyta</taxon>
        <taxon>Tracheophyta</taxon>
        <taxon>Spermatophyta</taxon>
        <taxon>Magnoliopsida</taxon>
        <taxon>eudicotyledons</taxon>
        <taxon>Gunneridae</taxon>
        <taxon>Pentapetalae</taxon>
        <taxon>asterids</taxon>
        <taxon>lamiids</taxon>
        <taxon>Lamiales</taxon>
        <taxon>Pedaliaceae</taxon>
        <taxon>Sesamum</taxon>
    </lineage>
</organism>
<gene>
    <name evidence="3" type="ORF">Sangu_2766600</name>
</gene>
<name>A0AAW2IV39_9LAMI</name>
<dbReference type="PRINTS" id="PR00131">
    <property type="entry name" value="GLHYDRLASE1"/>
</dbReference>
<proteinExistence type="inferred from homology"/>
<sequence length="275" mass="31181">MILEILRSSALKNLVIVLSIGSQLTSHILTPVVAMMEASSTTWHREGAPLGQFVSRGIQQLNLISPLIIYSYAMQQQSNYIRRNISRFKGEIGITLNTVWMVPYSSSELDVKAAQRALDFMYGWFLHPLVYGEYPEIMQSLVGSRLPKFTEEQIEMLKGSFDFLGLNYYTGNYAADVPVRGGNISSTTDSMARLSTVDVYGVPIGYPSGSIFLVYPKGLYDLLIYTKKKYKNPTIYITETGFSDLKDGNIEHAIEDPQRINFYNRHFWVVREALK</sequence>
<dbReference type="InterPro" id="IPR017853">
    <property type="entry name" value="GH"/>
</dbReference>
<reference evidence="3" key="1">
    <citation type="submission" date="2020-06" db="EMBL/GenBank/DDBJ databases">
        <authorList>
            <person name="Li T."/>
            <person name="Hu X."/>
            <person name="Zhang T."/>
            <person name="Song X."/>
            <person name="Zhang H."/>
            <person name="Dai N."/>
            <person name="Sheng W."/>
            <person name="Hou X."/>
            <person name="Wei L."/>
        </authorList>
    </citation>
    <scope>NUCLEOTIDE SEQUENCE</scope>
    <source>
        <strain evidence="3">G01</strain>
        <tissue evidence="3">Leaf</tissue>
    </source>
</reference>
<dbReference type="InterPro" id="IPR001360">
    <property type="entry name" value="Glyco_hydro_1"/>
</dbReference>
<evidence type="ECO:0000256" key="2">
    <source>
        <dbReference type="RuleBase" id="RU003690"/>
    </source>
</evidence>
<keyword evidence="3" id="KW-0378">Hydrolase</keyword>
<evidence type="ECO:0000256" key="1">
    <source>
        <dbReference type="ARBA" id="ARBA00010838"/>
    </source>
</evidence>
<dbReference type="Gene3D" id="3.20.20.80">
    <property type="entry name" value="Glycosidases"/>
    <property type="match status" value="1"/>
</dbReference>
<dbReference type="SUPFAM" id="SSF51445">
    <property type="entry name" value="(Trans)glycosidases"/>
    <property type="match status" value="1"/>
</dbReference>
<dbReference type="Pfam" id="PF00232">
    <property type="entry name" value="Glyco_hydro_1"/>
    <property type="match status" value="1"/>
</dbReference>
<dbReference type="GO" id="GO:0008422">
    <property type="term" value="F:beta-glucosidase activity"/>
    <property type="evidence" value="ECO:0007669"/>
    <property type="project" value="TreeGrafter"/>
</dbReference>
<comment type="similarity">
    <text evidence="1 2">Belongs to the glycosyl hydrolase 1 family.</text>
</comment>
<reference evidence="3" key="2">
    <citation type="journal article" date="2024" name="Plant">
        <title>Genomic evolution and insights into agronomic trait innovations of Sesamum species.</title>
        <authorList>
            <person name="Miao H."/>
            <person name="Wang L."/>
            <person name="Qu L."/>
            <person name="Liu H."/>
            <person name="Sun Y."/>
            <person name="Le M."/>
            <person name="Wang Q."/>
            <person name="Wei S."/>
            <person name="Zheng Y."/>
            <person name="Lin W."/>
            <person name="Duan Y."/>
            <person name="Cao H."/>
            <person name="Xiong S."/>
            <person name="Wang X."/>
            <person name="Wei L."/>
            <person name="Li C."/>
            <person name="Ma Q."/>
            <person name="Ju M."/>
            <person name="Zhao R."/>
            <person name="Li G."/>
            <person name="Mu C."/>
            <person name="Tian Q."/>
            <person name="Mei H."/>
            <person name="Zhang T."/>
            <person name="Gao T."/>
            <person name="Zhang H."/>
        </authorList>
    </citation>
    <scope>NUCLEOTIDE SEQUENCE</scope>
    <source>
        <strain evidence="3">G01</strain>
    </source>
</reference>
<dbReference type="PANTHER" id="PTHR10353">
    <property type="entry name" value="GLYCOSYL HYDROLASE"/>
    <property type="match status" value="1"/>
</dbReference>
<dbReference type="GO" id="GO:0005975">
    <property type="term" value="P:carbohydrate metabolic process"/>
    <property type="evidence" value="ECO:0007669"/>
    <property type="project" value="InterPro"/>
</dbReference>
<dbReference type="EMBL" id="JACGWK010001576">
    <property type="protein sequence ID" value="KAL0285731.1"/>
    <property type="molecule type" value="Genomic_DNA"/>
</dbReference>
<comment type="caution">
    <text evidence="3">The sequence shown here is derived from an EMBL/GenBank/DDBJ whole genome shotgun (WGS) entry which is preliminary data.</text>
</comment>
<protein>
    <submittedName>
        <fullName evidence="3">Furcatin hydrolase</fullName>
    </submittedName>
</protein>
<evidence type="ECO:0000313" key="3">
    <source>
        <dbReference type="EMBL" id="KAL0285731.1"/>
    </source>
</evidence>